<protein>
    <submittedName>
        <fullName evidence="1">Uncharacterized protein</fullName>
    </submittedName>
</protein>
<dbReference type="RefSeq" id="WP_115868281.1">
    <property type="nucleotide sequence ID" value="NZ_QREG01000009.1"/>
</dbReference>
<organism evidence="1 2">
    <name type="scientific">Marinoscillum furvescens DSM 4134</name>
    <dbReference type="NCBI Taxonomy" id="1122208"/>
    <lineage>
        <taxon>Bacteria</taxon>
        <taxon>Pseudomonadati</taxon>
        <taxon>Bacteroidota</taxon>
        <taxon>Cytophagia</taxon>
        <taxon>Cytophagales</taxon>
        <taxon>Reichenbachiellaceae</taxon>
        <taxon>Marinoscillum</taxon>
    </lineage>
</organism>
<evidence type="ECO:0000313" key="2">
    <source>
        <dbReference type="Proteomes" id="UP000256779"/>
    </source>
</evidence>
<dbReference type="EMBL" id="QREG01000009">
    <property type="protein sequence ID" value="RED98980.1"/>
    <property type="molecule type" value="Genomic_DNA"/>
</dbReference>
<proteinExistence type="predicted"/>
<reference evidence="1 2" key="1">
    <citation type="submission" date="2018-07" db="EMBL/GenBank/DDBJ databases">
        <title>Genomic Encyclopedia of Type Strains, Phase IV (KMG-IV): sequencing the most valuable type-strain genomes for metagenomic binning, comparative biology and taxonomic classification.</title>
        <authorList>
            <person name="Goeker M."/>
        </authorList>
    </citation>
    <scope>NUCLEOTIDE SEQUENCE [LARGE SCALE GENOMIC DNA]</scope>
    <source>
        <strain evidence="1 2">DSM 4134</strain>
    </source>
</reference>
<evidence type="ECO:0000313" key="1">
    <source>
        <dbReference type="EMBL" id="RED98980.1"/>
    </source>
</evidence>
<dbReference type="AlphaFoldDB" id="A0A3D9L3Y5"/>
<name>A0A3D9L3Y5_MARFU</name>
<gene>
    <name evidence="1" type="ORF">C7460_109172</name>
</gene>
<dbReference type="Proteomes" id="UP000256779">
    <property type="component" value="Unassembled WGS sequence"/>
</dbReference>
<dbReference type="OrthoDB" id="9773411at2"/>
<keyword evidence="2" id="KW-1185">Reference proteome</keyword>
<comment type="caution">
    <text evidence="1">The sequence shown here is derived from an EMBL/GenBank/DDBJ whole genome shotgun (WGS) entry which is preliminary data.</text>
</comment>
<sequence length="322" mass="36880">MEKSLQIVSVIALLVVQSVAIAQRVPNEVENVDFLVTFSKDSPLSWGDDDYTQTFFFVVPYSFKEPVYIRVLDPDVGGQYDEPKSKFDSYSKFSIYGGEGAHTDPDAQQIDPIGNFKSGTLLATKTFKNDPRYDGKWYTFGPFNPSQGENDPSVKGNVFKIICEGVKGDDGNLYRYFFSLDPNQNIEVEGANAFTYEYSFRLPQKNQIIAHIYPFIDEDVISITQHNFDFDYDGELVIYSVSKNRHKMARSPNLGWAYSTHEITPEEQNTTIDIQILKHGRVNNDMVFYLRNQYDRAIPFFTIPIGGPPKYKYKVNLSYLKD</sequence>
<accession>A0A3D9L3Y5</accession>